<keyword evidence="9" id="KW-1185">Reference proteome</keyword>
<evidence type="ECO:0000259" key="6">
    <source>
        <dbReference type="PROSITE" id="PS50086"/>
    </source>
</evidence>
<dbReference type="GO" id="GO:0005829">
    <property type="term" value="C:cytosol"/>
    <property type="evidence" value="ECO:0007669"/>
    <property type="project" value="GOC"/>
</dbReference>
<dbReference type="GO" id="GO:0099041">
    <property type="term" value="P:vesicle tethering to Golgi"/>
    <property type="evidence" value="ECO:0007669"/>
    <property type="project" value="TreeGrafter"/>
</dbReference>
<dbReference type="Pfam" id="PF00566">
    <property type="entry name" value="RabGAP-TBC"/>
    <property type="match status" value="1"/>
</dbReference>
<dbReference type="InterPro" id="IPR035969">
    <property type="entry name" value="Rab-GAP_TBC_sf"/>
</dbReference>
<keyword evidence="4" id="KW-0333">Golgi apparatus</keyword>
<dbReference type="PROSITE" id="PS50206">
    <property type="entry name" value="RHODANESE_3"/>
    <property type="match status" value="1"/>
</dbReference>
<dbReference type="SMART" id="SM00164">
    <property type="entry name" value="TBC"/>
    <property type="match status" value="1"/>
</dbReference>
<feature type="domain" description="Rhodanese" evidence="7">
    <location>
        <begin position="324"/>
        <end position="436"/>
    </location>
</feature>
<dbReference type="Pfam" id="PF19430">
    <property type="entry name" value="TBC1D23_C"/>
    <property type="match status" value="1"/>
</dbReference>
<dbReference type="RefSeq" id="XP_066929773.1">
    <property type="nucleotide sequence ID" value="XM_067073672.1"/>
</dbReference>
<dbReference type="InterPro" id="IPR000195">
    <property type="entry name" value="Rab-GAP-TBC_dom"/>
</dbReference>
<evidence type="ECO:0000313" key="8">
    <source>
        <dbReference type="EnsemblMetazoa" id="CLYHEMP002606.1"/>
    </source>
</evidence>
<evidence type="ECO:0000313" key="9">
    <source>
        <dbReference type="Proteomes" id="UP000594262"/>
    </source>
</evidence>
<dbReference type="SUPFAM" id="SSF47923">
    <property type="entry name" value="Ypt/Rab-GAP domain of gyp1p"/>
    <property type="match status" value="1"/>
</dbReference>
<evidence type="ECO:0000256" key="2">
    <source>
        <dbReference type="ARBA" id="ARBA00014207"/>
    </source>
</evidence>
<proteinExistence type="predicted"/>
<evidence type="ECO:0000256" key="3">
    <source>
        <dbReference type="ARBA" id="ARBA00022473"/>
    </source>
</evidence>
<dbReference type="InterPro" id="IPR045799">
    <property type="entry name" value="TBC1D23_C"/>
</dbReference>
<sequence>MAEGIEIDDLTWRTEIALCMKQPDLPKLRDLCRGRKIPDDCRPQIWKIALNVIGKPDALVTWDGLLDMGEQDVLKEDCILQAAKMKLAEEDEEEVSRDMEGLITFFCKSRGEKYRSSSGLVELLSPFITLNLPLCEVYNCFYAMQARFIPRECYRDGKPFHLFRQLLQYHDPQLCSFLDSRKISPDSYAQKWLRSLFVCICDSEVIHAMWDYYYLESDPYFVFFLMLVMVLNAKDQILENSTKSKASIIEMITNFPAQLGAEDIEDFCALAHYYAVRTPTSYRKDFQPFLFGTKITVNDYISNSLCLQISLVELLEAVEGRSNTDVKFCLVDCRPAEHYNNGHLPTAFHLDANLMLQEPEEFQTAVAALFATQQQSIEAGSNAGGEHLCFVGSGRESEDQYVNMVVANFLQRGTHFVSIAKGGYSAVHELLADDLTGNLVDHDSKKCIVCSPEAFSSEDESHEMSQGESSSDTPMSPKMSATRSGLVDKISSSILNRGVDVRERLGRLITESNKTQVERHVSENDKTGKRYRGVNLDIFSIEDPDDAVASSSDEHQEAVNIDTWVKRSDVIRHFPCSEITGSGQMYSSYILLTPSQLFILREIVDKERPGWANIQSRPHLTSIVKITSKRKHPDLITFKYGTSEGEDFNITGSQRFLIPNSKQVMKKIKERIMKVIE</sequence>
<dbReference type="EnsemblMetazoa" id="CLYHEMT002606.1">
    <property type="protein sequence ID" value="CLYHEMP002606.1"/>
    <property type="gene ID" value="CLYHEMG002606"/>
</dbReference>
<dbReference type="SUPFAM" id="SSF52821">
    <property type="entry name" value="Rhodanese/Cell cycle control phosphatase"/>
    <property type="match status" value="1"/>
</dbReference>
<dbReference type="InterPro" id="IPR039755">
    <property type="entry name" value="TBC1D23"/>
</dbReference>
<dbReference type="CDD" id="cd20788">
    <property type="entry name" value="TBC1D23_C-like"/>
    <property type="match status" value="1"/>
</dbReference>
<evidence type="ECO:0000256" key="4">
    <source>
        <dbReference type="ARBA" id="ARBA00023034"/>
    </source>
</evidence>
<accession>A0A7M5UPT4</accession>
<dbReference type="AlphaFoldDB" id="A0A7M5UPT4"/>
<dbReference type="GO" id="GO:0042147">
    <property type="term" value="P:retrograde transport, endosome to Golgi"/>
    <property type="evidence" value="ECO:0007669"/>
    <property type="project" value="InterPro"/>
</dbReference>
<evidence type="ECO:0000259" key="7">
    <source>
        <dbReference type="PROSITE" id="PS50206"/>
    </source>
</evidence>
<dbReference type="Gene3D" id="1.10.472.80">
    <property type="entry name" value="Ypt/Rab-GAP domain of gyp1p, domain 3"/>
    <property type="match status" value="1"/>
</dbReference>
<organism evidence="8 9">
    <name type="scientific">Clytia hemisphaerica</name>
    <dbReference type="NCBI Taxonomy" id="252671"/>
    <lineage>
        <taxon>Eukaryota</taxon>
        <taxon>Metazoa</taxon>
        <taxon>Cnidaria</taxon>
        <taxon>Hydrozoa</taxon>
        <taxon>Hydroidolina</taxon>
        <taxon>Leptothecata</taxon>
        <taxon>Obeliida</taxon>
        <taxon>Clytiidae</taxon>
        <taxon>Clytia</taxon>
    </lineage>
</organism>
<dbReference type="InterPro" id="IPR001763">
    <property type="entry name" value="Rhodanese-like_dom"/>
</dbReference>
<dbReference type="InterPro" id="IPR036873">
    <property type="entry name" value="Rhodanese-like_dom_sf"/>
</dbReference>
<reference evidence="8" key="1">
    <citation type="submission" date="2021-01" db="UniProtKB">
        <authorList>
            <consortium name="EnsemblMetazoa"/>
        </authorList>
    </citation>
    <scope>IDENTIFICATION</scope>
</reference>
<dbReference type="PANTHER" id="PTHR13297">
    <property type="entry name" value="TBC1 DOMAIN FAMILY MEMBER 23-RELATED"/>
    <property type="match status" value="1"/>
</dbReference>
<feature type="region of interest" description="Disordered" evidence="5">
    <location>
        <begin position="457"/>
        <end position="481"/>
    </location>
</feature>
<dbReference type="PROSITE" id="PS50086">
    <property type="entry name" value="TBC_RABGAP"/>
    <property type="match status" value="1"/>
</dbReference>
<name>A0A7M5UPT4_9CNID</name>
<dbReference type="Proteomes" id="UP000594262">
    <property type="component" value="Unplaced"/>
</dbReference>
<dbReference type="GeneID" id="136817327"/>
<keyword evidence="3" id="KW-0217">Developmental protein</keyword>
<dbReference type="Pfam" id="PF00581">
    <property type="entry name" value="Rhodanese"/>
    <property type="match status" value="1"/>
</dbReference>
<protein>
    <recommendedName>
        <fullName evidence="2">TBC1 domain family member 23</fullName>
    </recommendedName>
</protein>
<dbReference type="PANTHER" id="PTHR13297:SF5">
    <property type="entry name" value="TBC1 DOMAIN FAMILY MEMBER 23"/>
    <property type="match status" value="1"/>
</dbReference>
<evidence type="ECO:0000256" key="5">
    <source>
        <dbReference type="SAM" id="MobiDB-lite"/>
    </source>
</evidence>
<dbReference type="OrthoDB" id="73307at2759"/>
<feature type="compositionally biased region" description="Polar residues" evidence="5">
    <location>
        <begin position="464"/>
        <end position="481"/>
    </location>
</feature>
<comment type="subcellular location">
    <subcellularLocation>
        <location evidence="1">Golgi apparatus</location>
        <location evidence="1">trans-Golgi network</location>
    </subcellularLocation>
</comment>
<evidence type="ECO:0000256" key="1">
    <source>
        <dbReference type="ARBA" id="ARBA00004601"/>
    </source>
</evidence>
<feature type="domain" description="Rab-GAP TBC" evidence="6">
    <location>
        <begin position="36"/>
        <end position="217"/>
    </location>
</feature>
<dbReference type="GO" id="GO:0005802">
    <property type="term" value="C:trans-Golgi network"/>
    <property type="evidence" value="ECO:0007669"/>
    <property type="project" value="TreeGrafter"/>
</dbReference>
<dbReference type="Gene3D" id="3.40.250.10">
    <property type="entry name" value="Rhodanese-like domain"/>
    <property type="match status" value="1"/>
</dbReference>